<proteinExistence type="predicted"/>
<gene>
    <name evidence="3" type="ordered locus">Mlab_1413</name>
</gene>
<dbReference type="SUPFAM" id="SSF49493">
    <property type="entry name" value="HSP40/DnaJ peptide-binding domain"/>
    <property type="match status" value="2"/>
</dbReference>
<dbReference type="PANTHER" id="PTHR43096:SF52">
    <property type="entry name" value="DNAJ HOMOLOG 1, MITOCHONDRIAL-RELATED"/>
    <property type="match status" value="1"/>
</dbReference>
<dbReference type="PROSITE" id="PS50076">
    <property type="entry name" value="DNAJ_2"/>
    <property type="match status" value="1"/>
</dbReference>
<dbReference type="SMART" id="SM00271">
    <property type="entry name" value="DnaJ"/>
    <property type="match status" value="1"/>
</dbReference>
<dbReference type="Proteomes" id="UP000000365">
    <property type="component" value="Chromosome"/>
</dbReference>
<dbReference type="GO" id="GO:0051082">
    <property type="term" value="F:unfolded protein binding"/>
    <property type="evidence" value="ECO:0007669"/>
    <property type="project" value="InterPro"/>
</dbReference>
<dbReference type="eggNOG" id="arCOG02846">
    <property type="taxonomic scope" value="Archaea"/>
</dbReference>
<evidence type="ECO:0000256" key="1">
    <source>
        <dbReference type="ARBA" id="ARBA00023186"/>
    </source>
</evidence>
<accession>A2STC3</accession>
<protein>
    <submittedName>
        <fullName evidence="3">Heat shock protein DnaJ domain protein</fullName>
    </submittedName>
</protein>
<evidence type="ECO:0000313" key="4">
    <source>
        <dbReference type="Proteomes" id="UP000000365"/>
    </source>
</evidence>
<reference evidence="3 4" key="1">
    <citation type="journal article" date="2009" name="Stand. Genomic Sci.">
        <title>Complete genome sequence of Methanocorpusculum labreanum type strain Z.</title>
        <authorList>
            <person name="Anderson I.J."/>
            <person name="Sieprawska-Lupa M."/>
            <person name="Goltsman E."/>
            <person name="Lapidus A."/>
            <person name="Copeland A."/>
            <person name="Glavina Del Rio T."/>
            <person name="Tice H."/>
            <person name="Dalin E."/>
            <person name="Barry K."/>
            <person name="Pitluck S."/>
            <person name="Hauser L."/>
            <person name="Land M."/>
            <person name="Lucas S."/>
            <person name="Richardson P."/>
            <person name="Whitman W.B."/>
            <person name="Kyrpides N.C."/>
        </authorList>
    </citation>
    <scope>NUCLEOTIDE SEQUENCE [LARGE SCALE GENOMIC DNA]</scope>
    <source>
        <strain evidence="4">ATCC 43576 / DSM 4855 / Z</strain>
    </source>
</reference>
<dbReference type="GO" id="GO:0005737">
    <property type="term" value="C:cytoplasm"/>
    <property type="evidence" value="ECO:0007669"/>
    <property type="project" value="TreeGrafter"/>
</dbReference>
<dbReference type="Pfam" id="PF01556">
    <property type="entry name" value="DnaJ_C"/>
    <property type="match status" value="1"/>
</dbReference>
<keyword evidence="3" id="KW-0346">Stress response</keyword>
<name>A2STC3_METLZ</name>
<dbReference type="KEGG" id="mla:Mlab_1413"/>
<feature type="domain" description="J" evidence="2">
    <location>
        <begin position="7"/>
        <end position="76"/>
    </location>
</feature>
<dbReference type="Gene3D" id="1.10.287.110">
    <property type="entry name" value="DnaJ domain"/>
    <property type="match status" value="1"/>
</dbReference>
<keyword evidence="1" id="KW-0143">Chaperone</keyword>
<evidence type="ECO:0000313" key="3">
    <source>
        <dbReference type="EMBL" id="ABN07579.1"/>
    </source>
</evidence>
<dbReference type="HOGENOM" id="CLU_017633_0_0_2"/>
<dbReference type="CDD" id="cd06257">
    <property type="entry name" value="DnaJ"/>
    <property type="match status" value="1"/>
</dbReference>
<dbReference type="PANTHER" id="PTHR43096">
    <property type="entry name" value="DNAJ HOMOLOG 1, MITOCHONDRIAL-RELATED"/>
    <property type="match status" value="1"/>
</dbReference>
<dbReference type="InterPro" id="IPR001623">
    <property type="entry name" value="DnaJ_domain"/>
</dbReference>
<dbReference type="AlphaFoldDB" id="A2STC3"/>
<dbReference type="Gene3D" id="2.60.260.20">
    <property type="entry name" value="Urease metallochaperone UreE, N-terminal domain"/>
    <property type="match status" value="2"/>
</dbReference>
<dbReference type="Pfam" id="PF00226">
    <property type="entry name" value="DnaJ"/>
    <property type="match status" value="1"/>
</dbReference>
<dbReference type="InterPro" id="IPR008971">
    <property type="entry name" value="HSP40/DnaJ_pept-bd"/>
</dbReference>
<dbReference type="PRINTS" id="PR00625">
    <property type="entry name" value="JDOMAIN"/>
</dbReference>
<dbReference type="InterPro" id="IPR036869">
    <property type="entry name" value="J_dom_sf"/>
</dbReference>
<organism evidence="3 4">
    <name type="scientific">Methanocorpusculum labreanum (strain ATCC 43576 / DSM 4855 / Z)</name>
    <dbReference type="NCBI Taxonomy" id="410358"/>
    <lineage>
        <taxon>Archaea</taxon>
        <taxon>Methanobacteriati</taxon>
        <taxon>Methanobacteriota</taxon>
        <taxon>Stenosarchaea group</taxon>
        <taxon>Methanomicrobia</taxon>
        <taxon>Methanomicrobiales</taxon>
        <taxon>Methanocorpusculaceae</taxon>
        <taxon>Methanocorpusculum</taxon>
    </lineage>
</organism>
<dbReference type="InterPro" id="IPR002939">
    <property type="entry name" value="DnaJ_C"/>
</dbReference>
<dbReference type="SUPFAM" id="SSF46565">
    <property type="entry name" value="Chaperone J-domain"/>
    <property type="match status" value="1"/>
</dbReference>
<dbReference type="STRING" id="410358.Mlab_1413"/>
<dbReference type="SMR" id="A2STC3"/>
<dbReference type="GO" id="GO:0042026">
    <property type="term" value="P:protein refolding"/>
    <property type="evidence" value="ECO:0007669"/>
    <property type="project" value="TreeGrafter"/>
</dbReference>
<keyword evidence="4" id="KW-1185">Reference proteome</keyword>
<dbReference type="EMBL" id="CP000559">
    <property type="protein sequence ID" value="ABN07579.1"/>
    <property type="molecule type" value="Genomic_DNA"/>
</dbReference>
<sequence length="254" mass="27826">MSRMGDSHYDTLGVAENATPEMIKKAYVALVKEFHPDHAGESEDKQQEYNERLLEIMAAYEVLGNPETKAAYDAERADVPIFSTQPRGKKMSGMPTKSGDIETDYPISMTIAAYGKGKIPMKVAGEKVVIKVYPGVRRYRIANKGVPVEGKPRGDLYVNLKVIPEDNWEIDDATNDLICRLQIPPKIAEQGGVIPLTLLFNKTIKITVPAGVKTGDRFAPPEGKGLGVLSPKKKGNIIIEVEVAKKKGLFGLFG</sequence>
<evidence type="ECO:0000259" key="2">
    <source>
        <dbReference type="PROSITE" id="PS50076"/>
    </source>
</evidence>